<reference evidence="4" key="1">
    <citation type="submission" date="2017-04" db="EMBL/GenBank/DDBJ databases">
        <title>Complete Genome Sequences of Twelve Strains of a Stable Defined Moderately Diverse Mouse Microbiota 2 (sDMDMm2).</title>
        <authorList>
            <person name="Uchimura Y."/>
            <person name="Wyss M."/>
            <person name="Brugiroux S."/>
            <person name="Limenitakis J.P."/>
            <person name="Stecher B."/>
            <person name="McCoy K.D."/>
            <person name="Macpherson A.J."/>
        </authorList>
    </citation>
    <scope>NUCLEOTIDE SEQUENCE</scope>
    <source>
        <strain evidence="4">YL58</strain>
    </source>
</reference>
<dbReference type="Pfam" id="PF02719">
    <property type="entry name" value="Polysacc_synt_2"/>
    <property type="match status" value="2"/>
</dbReference>
<feature type="domain" description="Polysaccharide biosynthesis protein CapD-like" evidence="3">
    <location>
        <begin position="383"/>
        <end position="534"/>
    </location>
</feature>
<feature type="transmembrane region" description="Helical" evidence="2">
    <location>
        <begin position="6"/>
        <end position="24"/>
    </location>
</feature>
<proteinExistence type="inferred from homology"/>
<dbReference type="PANTHER" id="PTHR43318">
    <property type="entry name" value="UDP-N-ACETYLGLUCOSAMINE 4,6-DEHYDRATASE"/>
    <property type="match status" value="1"/>
</dbReference>
<dbReference type="Pfam" id="PF13727">
    <property type="entry name" value="CoA_binding_3"/>
    <property type="match status" value="1"/>
</dbReference>
<gene>
    <name evidence="4" type="ORF">A4V09_01870</name>
</gene>
<feature type="transmembrane region" description="Helical" evidence="2">
    <location>
        <begin position="239"/>
        <end position="256"/>
    </location>
</feature>
<dbReference type="InterPro" id="IPR003869">
    <property type="entry name" value="Polysac_CapD-like"/>
</dbReference>
<dbReference type="InterPro" id="IPR036291">
    <property type="entry name" value="NAD(P)-bd_dom_sf"/>
</dbReference>
<dbReference type="Gene3D" id="3.40.50.720">
    <property type="entry name" value="NAD(P)-binding Rossmann-like Domain"/>
    <property type="match status" value="2"/>
</dbReference>
<keyword evidence="2" id="KW-1133">Transmembrane helix</keyword>
<dbReference type="SUPFAM" id="SSF53335">
    <property type="entry name" value="S-adenosyl-L-methionine-dependent methyltransferases"/>
    <property type="match status" value="1"/>
</dbReference>
<feature type="transmembrane region" description="Helical" evidence="2">
    <location>
        <begin position="173"/>
        <end position="194"/>
    </location>
</feature>
<sequence>MWQIILVLLLLLVLFLFVMVFALAKINSGDRKREDNEQEAFIRNSHNVEKAENAGSDTSIVHNEEKKWNAALVNEERDSMQKELMRKAGKKKKVMEHWQAIALWLMLYDIVAVNAAYIVALWVRFDCRYSLIPDVYLRAFLKFAPWYTVFSIVVYWVLRLYKSVWRFASFSELFRIGAANILTGLFQIIGITLFLKRMPISYYLFGIMLQFVFTVAVRFSYRFILLERNRNKQNEEDAVLHRVMLIGAGAAGQIIIRDLNRASEVKAKVCCIIDDNPNKTGRYIEGIPIVGNRDDILLSADKYKIDQILLAIPSASAEEKRDILNICKETGCELKILPGIYQLVNGEVAISKMKNVAVEDLLGRDPIKVNMEEIFHALQNKAILVTGGGGSIGSELCRQIAAHGPKRLVIFDIYENNAYDIEQELRRKYPKLDLVVLIGSVRDSRRVNSVFAEYRPDVVYHAAAHKHVPLMETSPCEAIKNNVLGTYKTASAALQSGCEKFVLISTDKAVNPTNIMGASKRLCEMVIQTMDRLGKQGNPVVLPDLNGHEENVDYDMAAVTREPGAEKEESRRKPTDFVAVRFGNVLGSNGSVIPLFKKQIEAGGPVTVTHPDIIRYFMTIPEAVSLVLQAGTYAEGGEIFVLDMGAPVKIDTLARNLIKLSGYKPDVDISVVYTGLRPGEKLYEEKLMAEEGMKTTPNKLIHIGSPIPFDTEKFMKDLEQLACASYNNQEDIYKLVKMVVPTYRKDKLLQS</sequence>
<dbReference type="InterPro" id="IPR029063">
    <property type="entry name" value="SAM-dependent_MTases_sf"/>
</dbReference>
<evidence type="ECO:0000313" key="5">
    <source>
        <dbReference type="Proteomes" id="UP000092574"/>
    </source>
</evidence>
<evidence type="ECO:0000313" key="4">
    <source>
        <dbReference type="EMBL" id="ANU78505.1"/>
    </source>
</evidence>
<feature type="domain" description="Polysaccharide biosynthesis protein CapD-like" evidence="3">
    <location>
        <begin position="567"/>
        <end position="701"/>
    </location>
</feature>
<keyword evidence="2" id="KW-0472">Membrane</keyword>
<dbReference type="AlphaFoldDB" id="A0A1C7IFY3"/>
<accession>A0A1C7IFY3</accession>
<dbReference type="OrthoDB" id="9803111at2"/>
<organism evidence="4 5">
    <name type="scientific">Blautia pseudococcoides</name>
    <dbReference type="NCBI Taxonomy" id="1796616"/>
    <lineage>
        <taxon>Bacteria</taxon>
        <taxon>Bacillati</taxon>
        <taxon>Bacillota</taxon>
        <taxon>Clostridia</taxon>
        <taxon>Lachnospirales</taxon>
        <taxon>Lachnospiraceae</taxon>
        <taxon>Blautia</taxon>
    </lineage>
</organism>
<feature type="transmembrane region" description="Helical" evidence="2">
    <location>
        <begin position="143"/>
        <end position="161"/>
    </location>
</feature>
<dbReference type="CDD" id="cd05237">
    <property type="entry name" value="UDP_invert_4-6DH_SDR_e"/>
    <property type="match status" value="1"/>
</dbReference>
<dbReference type="SUPFAM" id="SSF51735">
    <property type="entry name" value="NAD(P)-binding Rossmann-fold domains"/>
    <property type="match status" value="1"/>
</dbReference>
<evidence type="ECO:0000256" key="2">
    <source>
        <dbReference type="SAM" id="Phobius"/>
    </source>
</evidence>
<dbReference type="PANTHER" id="PTHR43318:SF1">
    <property type="entry name" value="POLYSACCHARIDE BIOSYNTHESIS PROTEIN EPSC-RELATED"/>
    <property type="match status" value="1"/>
</dbReference>
<feature type="transmembrane region" description="Helical" evidence="2">
    <location>
        <begin position="200"/>
        <end position="219"/>
    </location>
</feature>
<feature type="transmembrane region" description="Helical" evidence="2">
    <location>
        <begin position="100"/>
        <end position="123"/>
    </location>
</feature>
<dbReference type="KEGG" id="byl:A4V09_01870"/>
<comment type="similarity">
    <text evidence="1">Belongs to the polysaccharide synthase family.</text>
</comment>
<name>A0A1C7IFY3_9FIRM</name>
<protein>
    <submittedName>
        <fullName evidence="4">Nucleoside-diphosphate sugar epimerase</fullName>
    </submittedName>
</protein>
<dbReference type="EMBL" id="CP015405">
    <property type="protein sequence ID" value="ANU78505.1"/>
    <property type="molecule type" value="Genomic_DNA"/>
</dbReference>
<evidence type="ECO:0000259" key="3">
    <source>
        <dbReference type="Pfam" id="PF02719"/>
    </source>
</evidence>
<evidence type="ECO:0000256" key="1">
    <source>
        <dbReference type="ARBA" id="ARBA00007430"/>
    </source>
</evidence>
<dbReference type="Proteomes" id="UP000092574">
    <property type="component" value="Chromosome"/>
</dbReference>
<dbReference type="STRING" id="1796616.A4V09_01870"/>
<keyword evidence="2" id="KW-0812">Transmembrane</keyword>
<keyword evidence="5" id="KW-1185">Reference proteome</keyword>
<dbReference type="InterPro" id="IPR051203">
    <property type="entry name" value="Polysaccharide_Synthase-Rel"/>
</dbReference>